<protein>
    <submittedName>
        <fullName evidence="2">Thioredoxin family protein</fullName>
    </submittedName>
</protein>
<evidence type="ECO:0000259" key="1">
    <source>
        <dbReference type="PROSITE" id="PS51352"/>
    </source>
</evidence>
<comment type="caution">
    <text evidence="2">The sequence shown here is derived from an EMBL/GenBank/DDBJ whole genome shotgun (WGS) entry which is preliminary data.</text>
</comment>
<dbReference type="PROSITE" id="PS51352">
    <property type="entry name" value="THIOREDOXIN_2"/>
    <property type="match status" value="1"/>
</dbReference>
<dbReference type="Pfam" id="PF00085">
    <property type="entry name" value="Thioredoxin"/>
    <property type="match status" value="1"/>
</dbReference>
<dbReference type="CDD" id="cd02947">
    <property type="entry name" value="TRX_family"/>
    <property type="match status" value="1"/>
</dbReference>
<feature type="domain" description="Thioredoxin" evidence="1">
    <location>
        <begin position="1"/>
        <end position="109"/>
    </location>
</feature>
<evidence type="ECO:0000313" key="2">
    <source>
        <dbReference type="EMBL" id="HIK00767.1"/>
    </source>
</evidence>
<proteinExistence type="predicted"/>
<dbReference type="Gene3D" id="3.40.30.10">
    <property type="entry name" value="Glutaredoxin"/>
    <property type="match status" value="1"/>
</dbReference>
<dbReference type="Proteomes" id="UP000646946">
    <property type="component" value="Unassembled WGS sequence"/>
</dbReference>
<name>A0A832USM5_9ARCH</name>
<dbReference type="AlphaFoldDB" id="A0A832USM5"/>
<dbReference type="SUPFAM" id="SSF52833">
    <property type="entry name" value="Thioredoxin-like"/>
    <property type="match status" value="1"/>
</dbReference>
<accession>A0A832USM5</accession>
<sequence length="109" mass="12602">MAEEQTQKPQASSIQLQASSQEPYLLDFYGTECVPCKEMEPLLEQLENELGVKVQRLEVWHNAANAALMEQYDKEQRGFVPFYYNKKTGKALYGTQSYETFKKWALGQL</sequence>
<evidence type="ECO:0000313" key="3">
    <source>
        <dbReference type="Proteomes" id="UP000646946"/>
    </source>
</evidence>
<gene>
    <name evidence="2" type="ORF">H1016_04490</name>
</gene>
<dbReference type="EMBL" id="DVAB01000037">
    <property type="protein sequence ID" value="HIK00767.1"/>
    <property type="molecule type" value="Genomic_DNA"/>
</dbReference>
<reference evidence="2 3" key="1">
    <citation type="journal article" name="Nat. Commun.">
        <title>Undinarchaeota illuminate DPANN phylogeny and the impact of gene transfer on archaeal evolution.</title>
        <authorList>
            <person name="Dombrowski N."/>
            <person name="Williams T.A."/>
            <person name="Sun J."/>
            <person name="Woodcroft B.J."/>
            <person name="Lee J.H."/>
            <person name="Minh B.Q."/>
            <person name="Rinke C."/>
            <person name="Spang A."/>
        </authorList>
    </citation>
    <scope>NUCLEOTIDE SEQUENCE [LARGE SCALE GENOMIC DNA]</scope>
    <source>
        <strain evidence="2">MAG_bin1129</strain>
    </source>
</reference>
<dbReference type="InterPro" id="IPR036249">
    <property type="entry name" value="Thioredoxin-like_sf"/>
</dbReference>
<keyword evidence="3" id="KW-1185">Reference proteome</keyword>
<dbReference type="InterPro" id="IPR013766">
    <property type="entry name" value="Thioredoxin_domain"/>
</dbReference>
<organism evidence="2 3">
    <name type="scientific">Candidatus Naiadarchaeum limnaeum</name>
    <dbReference type="NCBI Taxonomy" id="2756139"/>
    <lineage>
        <taxon>Archaea</taxon>
        <taxon>Candidatus Undinarchaeota</taxon>
        <taxon>Candidatus Undinarchaeia</taxon>
        <taxon>Candidatus Naiadarchaeales</taxon>
        <taxon>Candidatus Naiadarchaeaceae</taxon>
        <taxon>Candidatus Naiadarchaeum</taxon>
    </lineage>
</organism>